<gene>
    <name evidence="2" type="ORF">GJV77_13810</name>
</gene>
<feature type="chain" id="PRO_5029752029" evidence="1">
    <location>
        <begin position="23"/>
        <end position="432"/>
    </location>
</feature>
<proteinExistence type="predicted"/>
<keyword evidence="1" id="KW-0732">Signal</keyword>
<dbReference type="Pfam" id="PF14298">
    <property type="entry name" value="DUF4374"/>
    <property type="match status" value="2"/>
</dbReference>
<comment type="caution">
    <text evidence="2">The sequence shown here is derived from an EMBL/GenBank/DDBJ whole genome shotgun (WGS) entry which is preliminary data.</text>
</comment>
<protein>
    <submittedName>
        <fullName evidence="2">DUF4374 domain-containing protein</fullName>
    </submittedName>
</protein>
<evidence type="ECO:0000256" key="1">
    <source>
        <dbReference type="SAM" id="SignalP"/>
    </source>
</evidence>
<name>A0A7K1GQD8_9FLAO</name>
<dbReference type="Proteomes" id="UP000488936">
    <property type="component" value="Unassembled WGS sequence"/>
</dbReference>
<feature type="signal peptide" evidence="1">
    <location>
        <begin position="1"/>
        <end position="22"/>
    </location>
</feature>
<dbReference type="PROSITE" id="PS51257">
    <property type="entry name" value="PROKAR_LIPOPROTEIN"/>
    <property type="match status" value="1"/>
</dbReference>
<dbReference type="EMBL" id="WMJY01000051">
    <property type="protein sequence ID" value="MTH30950.1"/>
    <property type="molecule type" value="Genomic_DNA"/>
</dbReference>
<evidence type="ECO:0000313" key="2">
    <source>
        <dbReference type="EMBL" id="MTH30950.1"/>
    </source>
</evidence>
<reference evidence="2 3" key="1">
    <citation type="journal article" date="2006" name="Int. J. Syst. Evol. Microbiol.">
        <title>Myroides pelagicus sp. nov., isolated from seawater in Thailand.</title>
        <authorList>
            <person name="Yoon J."/>
            <person name="Maneerat S."/>
            <person name="Kawai F."/>
            <person name="Yokota A."/>
        </authorList>
    </citation>
    <scope>NUCLEOTIDE SEQUENCE [LARGE SCALE GENOMIC DNA]</scope>
    <source>
        <strain evidence="2 3">SM1T</strain>
    </source>
</reference>
<dbReference type="RefSeq" id="WP_155036919.1">
    <property type="nucleotide sequence ID" value="NZ_JAYMMG010000048.1"/>
</dbReference>
<dbReference type="AlphaFoldDB" id="A0A7K1GQD8"/>
<accession>A0A7K1GQD8</accession>
<organism evidence="2 3">
    <name type="scientific">Myroides pelagicus</name>
    <dbReference type="NCBI Taxonomy" id="270914"/>
    <lineage>
        <taxon>Bacteria</taxon>
        <taxon>Pseudomonadati</taxon>
        <taxon>Bacteroidota</taxon>
        <taxon>Flavobacteriia</taxon>
        <taxon>Flavobacteriales</taxon>
        <taxon>Flavobacteriaceae</taxon>
        <taxon>Myroides</taxon>
    </lineage>
</organism>
<keyword evidence="3" id="KW-1185">Reference proteome</keyword>
<dbReference type="InterPro" id="IPR025401">
    <property type="entry name" value="DUF4374"/>
</dbReference>
<dbReference type="OrthoDB" id="738440at2"/>
<sequence length="432" mass="47877">MKKRVLSIFAFAMLFGSFGIMSCSSDDSTVNNDTDTNTDTEPNTEWKYVIGASVSKTKLLFTTQDLKQGKLSAKGNGVQSIGTKVFNFGLNRLYVFEYRKGDPSGMQSWLLNANGELEEKLTVDLPNREEFIADFGKYMVATTGGVTTKDGKRAQAFNFVNGDEGFVEFTSLVPVENIVEQGEYANFAGLEPIGDNRFVMAVEPFKIVQNKDEDNTSTFRNRVWLVVFKLDEATKQVSVEKIVKDDRMSFAVGRRRSGRLNAIGKDSQGDIYAFSPSAMINRSGETFSQKPSSVLKLNKNTLTFDKDYYYNLEELSGGHKVLRVYSLNNDYFVLDMRANTNEAWNMAPANKLALFNARTGEFTWIKGLPAVQDIASAGEPFVEGNDIFIPVTAESKSFVYTLDLPTATVKKGLEITDLADGSIGTIGKISSK</sequence>
<evidence type="ECO:0000313" key="3">
    <source>
        <dbReference type="Proteomes" id="UP000488936"/>
    </source>
</evidence>